<gene>
    <name evidence="1" type="ORF">G6N74_13600</name>
</gene>
<keyword evidence="2" id="KW-1185">Reference proteome</keyword>
<proteinExistence type="predicted"/>
<reference evidence="1 2" key="1">
    <citation type="submission" date="2020-02" db="EMBL/GenBank/DDBJ databases">
        <title>Genome sequence of the type strain CGMCC 1.15528 of Mesorhizobium zhangyense.</title>
        <authorList>
            <person name="Gao J."/>
            <person name="Sun J."/>
        </authorList>
    </citation>
    <scope>NUCLEOTIDE SEQUENCE [LARGE SCALE GENOMIC DNA]</scope>
    <source>
        <strain evidence="1 2">CGMCC 1.15528</strain>
    </source>
</reference>
<protein>
    <recommendedName>
        <fullName evidence="3">LPS-assembly lipoprotein</fullName>
    </recommendedName>
</protein>
<dbReference type="EMBL" id="JAAKZG010000005">
    <property type="protein sequence ID" value="NGN42100.1"/>
    <property type="molecule type" value="Genomic_DNA"/>
</dbReference>
<dbReference type="Gene3D" id="3.30.160.150">
    <property type="entry name" value="Lipoprotein like domain"/>
    <property type="match status" value="1"/>
</dbReference>
<evidence type="ECO:0008006" key="3">
    <source>
        <dbReference type="Google" id="ProtNLM"/>
    </source>
</evidence>
<evidence type="ECO:0000313" key="2">
    <source>
        <dbReference type="Proteomes" id="UP000481252"/>
    </source>
</evidence>
<dbReference type="RefSeq" id="WP_165118173.1">
    <property type="nucleotide sequence ID" value="NZ_JAAKZG010000005.1"/>
</dbReference>
<sequence length="188" mass="19999">MSLPDQSRKFPVSFSRGMAVAALVASAVMVSACTVRPLYSTAPTASGAPAGAATGLNSIKILPVETRYGQEIRNQLIFGLNGGAGQPANPIYTLQLNAVAQKTSAVLVQRTTEDEPTAGTMMLTSVYVLREIKTGNIVGKGKRTISSSYDIPRQGFAQYRAELDAQNRAARELAELLRLAIAQDLSKL</sequence>
<dbReference type="AlphaFoldDB" id="A0A7C9R7J3"/>
<comment type="caution">
    <text evidence="1">The sequence shown here is derived from an EMBL/GenBank/DDBJ whole genome shotgun (WGS) entry which is preliminary data.</text>
</comment>
<dbReference type="Proteomes" id="UP000481252">
    <property type="component" value="Unassembled WGS sequence"/>
</dbReference>
<accession>A0A7C9R7J3</accession>
<name>A0A7C9R7J3_9HYPH</name>
<organism evidence="1 2">
    <name type="scientific">Mesorhizobium zhangyense</name>
    <dbReference type="NCBI Taxonomy" id="1776730"/>
    <lineage>
        <taxon>Bacteria</taxon>
        <taxon>Pseudomonadati</taxon>
        <taxon>Pseudomonadota</taxon>
        <taxon>Alphaproteobacteria</taxon>
        <taxon>Hyphomicrobiales</taxon>
        <taxon>Phyllobacteriaceae</taxon>
        <taxon>Mesorhizobium</taxon>
    </lineage>
</organism>
<evidence type="ECO:0000313" key="1">
    <source>
        <dbReference type="EMBL" id="NGN42100.1"/>
    </source>
</evidence>